<evidence type="ECO:0000313" key="2">
    <source>
        <dbReference type="Proteomes" id="UP000001935"/>
    </source>
</evidence>
<dbReference type="Proteomes" id="UP000001935">
    <property type="component" value="Chromosome"/>
</dbReference>
<organism evidence="1 2">
    <name type="scientific">Anaeromyxobacter dehalogenans (strain 2CP-C)</name>
    <dbReference type="NCBI Taxonomy" id="290397"/>
    <lineage>
        <taxon>Bacteria</taxon>
        <taxon>Pseudomonadati</taxon>
        <taxon>Myxococcota</taxon>
        <taxon>Myxococcia</taxon>
        <taxon>Myxococcales</taxon>
        <taxon>Cystobacterineae</taxon>
        <taxon>Anaeromyxobacteraceae</taxon>
        <taxon>Anaeromyxobacter</taxon>
    </lineage>
</organism>
<proteinExistence type="predicted"/>
<dbReference type="RefSeq" id="WP_011422480.1">
    <property type="nucleotide sequence ID" value="NC_007760.1"/>
</dbReference>
<accession>Q2IF40</accession>
<dbReference type="AlphaFoldDB" id="Q2IF40"/>
<reference evidence="1 2" key="1">
    <citation type="submission" date="2006-01" db="EMBL/GenBank/DDBJ databases">
        <title>Complete sequence of Anaeromyxobacter dehalogenans 2CP-C.</title>
        <authorList>
            <consortium name="US DOE Joint Genome Institute"/>
            <person name="Copeland A."/>
            <person name="Lucas S."/>
            <person name="Lapidus A."/>
            <person name="Barry K."/>
            <person name="Detter J.C."/>
            <person name="Glavina T."/>
            <person name="Hammon N."/>
            <person name="Israni S."/>
            <person name="Pitluck S."/>
            <person name="Brettin T."/>
            <person name="Bruce D."/>
            <person name="Han C."/>
            <person name="Tapia R."/>
            <person name="Gilna P."/>
            <person name="Kiss H."/>
            <person name="Schmutz J."/>
            <person name="Larimer F."/>
            <person name="Land M."/>
            <person name="Kyrpides N."/>
            <person name="Anderson I."/>
            <person name="Sanford R.A."/>
            <person name="Ritalahti K.M."/>
            <person name="Thomas H.S."/>
            <person name="Kirby J.R."/>
            <person name="Zhulin I.B."/>
            <person name="Loeffler F.E."/>
            <person name="Richardson P."/>
        </authorList>
    </citation>
    <scope>NUCLEOTIDE SEQUENCE [LARGE SCALE GENOMIC DNA]</scope>
    <source>
        <strain evidence="1 2">2CP-C</strain>
    </source>
</reference>
<dbReference type="HOGENOM" id="CLU_1955017_0_0_7"/>
<dbReference type="KEGG" id="ade:Adeh_3431"/>
<protein>
    <submittedName>
        <fullName evidence="1">Uncharacterized protein</fullName>
    </submittedName>
</protein>
<dbReference type="STRING" id="290397.Adeh_3431"/>
<dbReference type="OrthoDB" id="5509374at2"/>
<dbReference type="EMBL" id="CP000251">
    <property type="protein sequence ID" value="ABC83198.1"/>
    <property type="molecule type" value="Genomic_DNA"/>
</dbReference>
<sequence length="128" mass="14688">MPVTVETGSTLTFDRFWRWLKRHPNCILRAGTPDTFLYDQEDLHWHLEEDEERVPVVQLSRGKQTLAEIAIEAREVLFVQVLPDPDGDAGQFLFELIGGSGDEPYPVYHFVLAHGFDEEAGHRAQLKQ</sequence>
<dbReference type="eggNOG" id="ENOG50316UC">
    <property type="taxonomic scope" value="Bacteria"/>
</dbReference>
<gene>
    <name evidence="1" type="ordered locus">Adeh_3431</name>
</gene>
<evidence type="ECO:0000313" key="1">
    <source>
        <dbReference type="EMBL" id="ABC83198.1"/>
    </source>
</evidence>
<name>Q2IF40_ANADE</name>